<dbReference type="SUPFAM" id="SSF54171">
    <property type="entry name" value="DNA-binding domain"/>
    <property type="match status" value="1"/>
</dbReference>
<dbReference type="PRINTS" id="PR00367">
    <property type="entry name" value="ETHRSPELEMNT"/>
</dbReference>
<dbReference type="PANTHER" id="PTHR31190:SF479">
    <property type="entry name" value="AP2_ERF DOMAIN-CONTAINING PROTEIN"/>
    <property type="match status" value="1"/>
</dbReference>
<dbReference type="GO" id="GO:0005634">
    <property type="term" value="C:nucleus"/>
    <property type="evidence" value="ECO:0007669"/>
    <property type="project" value="UniProtKB-SubCell"/>
</dbReference>
<dbReference type="FunFam" id="3.30.730.10:FF:000001">
    <property type="entry name" value="Ethylene-responsive transcription factor 2"/>
    <property type="match status" value="1"/>
</dbReference>
<gene>
    <name evidence="8" type="ORF">LVIROSA_LOCUS1766</name>
</gene>
<evidence type="ECO:0000256" key="5">
    <source>
        <dbReference type="ARBA" id="ARBA00023163"/>
    </source>
</evidence>
<keyword evidence="2" id="KW-0611">Plant defense</keyword>
<comment type="caution">
    <text evidence="8">The sequence shown here is derived from an EMBL/GenBank/DDBJ whole genome shotgun (WGS) entry which is preliminary data.</text>
</comment>
<evidence type="ECO:0000259" key="7">
    <source>
        <dbReference type="PROSITE" id="PS51032"/>
    </source>
</evidence>
<evidence type="ECO:0000256" key="1">
    <source>
        <dbReference type="ARBA" id="ARBA00004123"/>
    </source>
</evidence>
<name>A0AAU9LN21_9ASTR</name>
<dbReference type="GO" id="GO:0003677">
    <property type="term" value="F:DNA binding"/>
    <property type="evidence" value="ECO:0007669"/>
    <property type="project" value="UniProtKB-KW"/>
</dbReference>
<evidence type="ECO:0000256" key="4">
    <source>
        <dbReference type="ARBA" id="ARBA00023125"/>
    </source>
</evidence>
<protein>
    <recommendedName>
        <fullName evidence="7">AP2/ERF domain-containing protein</fullName>
    </recommendedName>
</protein>
<evidence type="ECO:0000256" key="6">
    <source>
        <dbReference type="ARBA" id="ARBA00023242"/>
    </source>
</evidence>
<evidence type="ECO:0000313" key="9">
    <source>
        <dbReference type="Proteomes" id="UP001157418"/>
    </source>
</evidence>
<accession>A0AAU9LN21</accession>
<organism evidence="8 9">
    <name type="scientific">Lactuca virosa</name>
    <dbReference type="NCBI Taxonomy" id="75947"/>
    <lineage>
        <taxon>Eukaryota</taxon>
        <taxon>Viridiplantae</taxon>
        <taxon>Streptophyta</taxon>
        <taxon>Embryophyta</taxon>
        <taxon>Tracheophyta</taxon>
        <taxon>Spermatophyta</taxon>
        <taxon>Magnoliopsida</taxon>
        <taxon>eudicotyledons</taxon>
        <taxon>Gunneridae</taxon>
        <taxon>Pentapetalae</taxon>
        <taxon>asterids</taxon>
        <taxon>campanulids</taxon>
        <taxon>Asterales</taxon>
        <taxon>Asteraceae</taxon>
        <taxon>Cichorioideae</taxon>
        <taxon>Cichorieae</taxon>
        <taxon>Lactucinae</taxon>
        <taxon>Lactuca</taxon>
    </lineage>
</organism>
<dbReference type="SMART" id="SM00380">
    <property type="entry name" value="AP2"/>
    <property type="match status" value="1"/>
</dbReference>
<dbReference type="InterPro" id="IPR016177">
    <property type="entry name" value="DNA-bd_dom_sf"/>
</dbReference>
<keyword evidence="5" id="KW-0804">Transcription</keyword>
<keyword evidence="6" id="KW-0539">Nucleus</keyword>
<dbReference type="EMBL" id="CAKMRJ010000001">
    <property type="protein sequence ID" value="CAH1413823.1"/>
    <property type="molecule type" value="Genomic_DNA"/>
</dbReference>
<dbReference type="GO" id="GO:0003700">
    <property type="term" value="F:DNA-binding transcription factor activity"/>
    <property type="evidence" value="ECO:0007669"/>
    <property type="project" value="InterPro"/>
</dbReference>
<dbReference type="GO" id="GO:0006952">
    <property type="term" value="P:defense response"/>
    <property type="evidence" value="ECO:0007669"/>
    <property type="project" value="UniProtKB-KW"/>
</dbReference>
<evidence type="ECO:0000313" key="8">
    <source>
        <dbReference type="EMBL" id="CAH1413823.1"/>
    </source>
</evidence>
<dbReference type="Pfam" id="PF00847">
    <property type="entry name" value="AP2"/>
    <property type="match status" value="1"/>
</dbReference>
<dbReference type="InterPro" id="IPR044808">
    <property type="entry name" value="ERF_plant"/>
</dbReference>
<dbReference type="Proteomes" id="UP001157418">
    <property type="component" value="Unassembled WGS sequence"/>
</dbReference>
<keyword evidence="4" id="KW-0238">DNA-binding</keyword>
<comment type="subcellular location">
    <subcellularLocation>
        <location evidence="1">Nucleus</location>
    </subcellularLocation>
</comment>
<dbReference type="InterPro" id="IPR036955">
    <property type="entry name" value="AP2/ERF_dom_sf"/>
</dbReference>
<proteinExistence type="predicted"/>
<dbReference type="InterPro" id="IPR001471">
    <property type="entry name" value="AP2/ERF_dom"/>
</dbReference>
<dbReference type="PANTHER" id="PTHR31190">
    <property type="entry name" value="DNA-BINDING DOMAIN"/>
    <property type="match status" value="1"/>
</dbReference>
<sequence>MCSFPNLEFFPMSPCSWDELIFSHEMLSEVQIKEENIIFQDPTYDHYELSSETDLSKTSHDQEQILEVITKPKEEPDVQKTRFIGVRKRPWGKFAAEIRDSTRNGIRVWLGTFDSAEEAALIYDQAAFSMRGSSTQLNFPMERVKESLKGKSYSCFKDGSSPAAVIKETHRVRRISKCKRNNKNQDRPKTPVVFEDLGSDLLDQLLGTSEISSSSSTNT</sequence>
<dbReference type="GO" id="GO:0009873">
    <property type="term" value="P:ethylene-activated signaling pathway"/>
    <property type="evidence" value="ECO:0007669"/>
    <property type="project" value="InterPro"/>
</dbReference>
<dbReference type="AlphaFoldDB" id="A0AAU9LN21"/>
<feature type="domain" description="AP2/ERF" evidence="7">
    <location>
        <begin position="82"/>
        <end position="140"/>
    </location>
</feature>
<keyword evidence="9" id="KW-1185">Reference proteome</keyword>
<evidence type="ECO:0000256" key="2">
    <source>
        <dbReference type="ARBA" id="ARBA00022821"/>
    </source>
</evidence>
<dbReference type="CDD" id="cd00018">
    <property type="entry name" value="AP2"/>
    <property type="match status" value="1"/>
</dbReference>
<reference evidence="8 9" key="1">
    <citation type="submission" date="2022-01" db="EMBL/GenBank/DDBJ databases">
        <authorList>
            <person name="Xiong W."/>
            <person name="Schranz E."/>
        </authorList>
    </citation>
    <scope>NUCLEOTIDE SEQUENCE [LARGE SCALE GENOMIC DNA]</scope>
</reference>
<dbReference type="PROSITE" id="PS51032">
    <property type="entry name" value="AP2_ERF"/>
    <property type="match status" value="1"/>
</dbReference>
<keyword evidence="3" id="KW-0805">Transcription regulation</keyword>
<dbReference type="Gene3D" id="3.30.730.10">
    <property type="entry name" value="AP2/ERF domain"/>
    <property type="match status" value="1"/>
</dbReference>
<evidence type="ECO:0000256" key="3">
    <source>
        <dbReference type="ARBA" id="ARBA00023015"/>
    </source>
</evidence>